<dbReference type="AlphaFoldDB" id="A0A077Z7C4"/>
<dbReference type="InterPro" id="IPR036621">
    <property type="entry name" value="Anticodon-bd_dom_sf"/>
</dbReference>
<dbReference type="CDD" id="cd00858">
    <property type="entry name" value="GlyRS_anticodon"/>
    <property type="match status" value="1"/>
</dbReference>
<dbReference type="Proteomes" id="UP000030665">
    <property type="component" value="Unassembled WGS sequence"/>
</dbReference>
<dbReference type="GO" id="GO:0030424">
    <property type="term" value="C:axon"/>
    <property type="evidence" value="ECO:0007669"/>
    <property type="project" value="UniProtKB-SubCell"/>
</dbReference>
<dbReference type="InterPro" id="IPR002314">
    <property type="entry name" value="aa-tRNA-synt_IIb"/>
</dbReference>
<dbReference type="CDD" id="cd00774">
    <property type="entry name" value="GlyRS-like_core"/>
    <property type="match status" value="1"/>
</dbReference>
<feature type="domain" description="Aminoacyl-transfer RNA synthetases class-II family profile" evidence="19">
    <location>
        <begin position="82"/>
        <end position="566"/>
    </location>
</feature>
<dbReference type="EMBL" id="HG806034">
    <property type="protein sequence ID" value="CDW56382.1"/>
    <property type="molecule type" value="Genomic_DNA"/>
</dbReference>
<keyword evidence="10" id="KW-0547">Nucleotide-binding</keyword>
<dbReference type="FunFam" id="3.30.930.10:FF:000010">
    <property type="entry name" value="Glycyl-tRNA synthetase 1"/>
    <property type="match status" value="1"/>
</dbReference>
<evidence type="ECO:0000256" key="11">
    <source>
        <dbReference type="ARBA" id="ARBA00022840"/>
    </source>
</evidence>
<dbReference type="InterPro" id="IPR045864">
    <property type="entry name" value="aa-tRNA-synth_II/BPL/LPL"/>
</dbReference>
<dbReference type="PROSITE" id="PS50862">
    <property type="entry name" value="AA_TRNA_LIGASE_II"/>
    <property type="match status" value="1"/>
</dbReference>
<dbReference type="OrthoDB" id="57698at2759"/>
<comment type="catalytic activity">
    <reaction evidence="17">
        <text>tRNA(Gly) + glycine + ATP = glycyl-tRNA(Gly) + AMP + diphosphate</text>
        <dbReference type="Rhea" id="RHEA:16013"/>
        <dbReference type="Rhea" id="RHEA-COMP:9664"/>
        <dbReference type="Rhea" id="RHEA-COMP:9683"/>
        <dbReference type="ChEBI" id="CHEBI:30616"/>
        <dbReference type="ChEBI" id="CHEBI:33019"/>
        <dbReference type="ChEBI" id="CHEBI:57305"/>
        <dbReference type="ChEBI" id="CHEBI:78442"/>
        <dbReference type="ChEBI" id="CHEBI:78522"/>
        <dbReference type="ChEBI" id="CHEBI:456215"/>
        <dbReference type="EC" id="6.1.1.14"/>
    </reaction>
    <physiologicalReaction direction="left-to-right" evidence="17">
        <dbReference type="Rhea" id="RHEA:16014"/>
    </physiologicalReaction>
</comment>
<reference evidence="20" key="1">
    <citation type="submission" date="2014-01" db="EMBL/GenBank/DDBJ databases">
        <authorList>
            <person name="Aslett M."/>
        </authorList>
    </citation>
    <scope>NUCLEOTIDE SEQUENCE</scope>
</reference>
<dbReference type="GO" id="GO:0070150">
    <property type="term" value="P:mitochondrial glycyl-tRNA aminoacylation"/>
    <property type="evidence" value="ECO:0007669"/>
    <property type="project" value="TreeGrafter"/>
</dbReference>
<evidence type="ECO:0000256" key="9">
    <source>
        <dbReference type="ARBA" id="ARBA00022679"/>
    </source>
</evidence>
<evidence type="ECO:0000256" key="18">
    <source>
        <dbReference type="ARBA" id="ARBA00078924"/>
    </source>
</evidence>
<keyword evidence="11" id="KW-0067">ATP-binding</keyword>
<dbReference type="InterPro" id="IPR033731">
    <property type="entry name" value="GlyRS-like_core"/>
</dbReference>
<dbReference type="FunFam" id="3.30.720.200:FF:000001">
    <property type="entry name" value="Glycine--tRNA ligase 2"/>
    <property type="match status" value="1"/>
</dbReference>
<dbReference type="Gene3D" id="3.40.50.800">
    <property type="entry name" value="Anticodon-binding domain"/>
    <property type="match status" value="1"/>
</dbReference>
<proteinExistence type="inferred from homology"/>
<dbReference type="GO" id="GO:0005524">
    <property type="term" value="F:ATP binding"/>
    <property type="evidence" value="ECO:0007669"/>
    <property type="project" value="UniProtKB-KW"/>
</dbReference>
<dbReference type="FunFam" id="3.40.50.800:FF:000004">
    <property type="entry name" value="Glycine--tRNA ligase 2"/>
    <property type="match status" value="1"/>
</dbReference>
<evidence type="ECO:0000256" key="8">
    <source>
        <dbReference type="ARBA" id="ARBA00022598"/>
    </source>
</evidence>
<comment type="similarity">
    <text evidence="3">Belongs to the class-II aminoacyl-tRNA synthetase family.</text>
</comment>
<dbReference type="InterPro" id="IPR006195">
    <property type="entry name" value="aa-tRNA-synth_II"/>
</dbReference>
<evidence type="ECO:0000313" key="21">
    <source>
        <dbReference type="Proteomes" id="UP000030665"/>
    </source>
</evidence>
<evidence type="ECO:0000256" key="13">
    <source>
        <dbReference type="ARBA" id="ARBA00023146"/>
    </source>
</evidence>
<name>A0A077Z7C4_TRITR</name>
<dbReference type="Pfam" id="PF03129">
    <property type="entry name" value="HGTP_anticodon"/>
    <property type="match status" value="1"/>
</dbReference>
<evidence type="ECO:0000313" key="20">
    <source>
        <dbReference type="EMBL" id="CDW56382.1"/>
    </source>
</evidence>
<dbReference type="InterPro" id="IPR027031">
    <property type="entry name" value="Gly-tRNA_synthase/POLG2"/>
</dbReference>
<dbReference type="STRING" id="36087.A0A077Z7C4"/>
<dbReference type="SUPFAM" id="SSF52954">
    <property type="entry name" value="Class II aaRS ABD-related"/>
    <property type="match status" value="1"/>
</dbReference>
<dbReference type="InterPro" id="IPR002315">
    <property type="entry name" value="tRNA-synt_gly"/>
</dbReference>
<organism evidence="20 21">
    <name type="scientific">Trichuris trichiura</name>
    <name type="common">Whipworm</name>
    <name type="synonym">Trichocephalus trichiurus</name>
    <dbReference type="NCBI Taxonomy" id="36087"/>
    <lineage>
        <taxon>Eukaryota</taxon>
        <taxon>Metazoa</taxon>
        <taxon>Ecdysozoa</taxon>
        <taxon>Nematoda</taxon>
        <taxon>Enoplea</taxon>
        <taxon>Dorylaimia</taxon>
        <taxon>Trichinellida</taxon>
        <taxon>Trichuridae</taxon>
        <taxon>Trichuris</taxon>
    </lineage>
</organism>
<keyword evidence="14" id="KW-0966">Cell projection</keyword>
<protein>
    <recommendedName>
        <fullName evidence="6">Glycine--tRNA ligase</fullName>
        <ecNumber evidence="5">6.1.1.14</ecNumber>
    </recommendedName>
    <alternativeName>
        <fullName evidence="15">Diadenosine tetraphosphate synthetase</fullName>
    </alternativeName>
    <alternativeName>
        <fullName evidence="18">Glycyl-tRNA synthetase</fullName>
    </alternativeName>
</protein>
<accession>A0A077Z7C4</accession>
<dbReference type="Pfam" id="PF00587">
    <property type="entry name" value="tRNA-synt_2b"/>
    <property type="match status" value="1"/>
</dbReference>
<sequence length="695" mass="79218">MQDPAIEEVLQPLRESVKRQDEHVENLKKNGSTKDELVHALMSLKLKKKALKNKVCFWLQVYPRVSRTFQEEELLRELEPFDRFKMEDLLKRRFFYDQSFSIYGGIAGLYDYGPVGCAMKANIIQLWRRHFILEDSMLEVDCSMLTPEAVLRASGHVERFCDYMVKDKKTDECFRADHLIKAHLEKKLQDGKVNENLKKEYEDLDGFTWQEMQAVIEKYGMKSPVTGNDLSEPLAFNLMFPTSIGPTGLVPGYLRPETAQGIFVNFKRLLQFNQGKLPFAAAQIGTGFRNEISPRQGLIRVREFTMAEVEHFVDPANKQHPKFKDVQFYEIPLFSACGQLSGGQVEVYQLKEAVSTGLINNETLGYYMARVHQFLLMVGVDPKKLRFRQHLSNEMAHYATDCWDAECHTSHGWIECVGIADRSCYDLLQHSKATGVKLVAEKHLATPKKVTGTRCVPDKRAIGMQYRGDAASVLKYLEAMSEEECTELADQLDKAGTVEVNCNGKCFNVTKEMCRMEPFSKIVHVEEFVPSVIEPSFGIGRIMYAVCEHSFRTRKDDEQRTYLALPAVVAPYKCSILPLSAHSEFQPFIQRLSTLLTELNVSHKIDDSGGSIGRRYARTDEIAIPFAITIDFDTLSFPHSATLRERDSMMQVRTPLDELPGIINALVCGTLSWEEILGKYPKFVQQESSRRENGA</sequence>
<dbReference type="FunFam" id="3.30.930.10:FF:000158">
    <property type="entry name" value="Glycyl-tRNA synthetase"/>
    <property type="match status" value="1"/>
</dbReference>
<dbReference type="PRINTS" id="PR01043">
    <property type="entry name" value="TRNASYNTHGLY"/>
</dbReference>
<dbReference type="InterPro" id="IPR004154">
    <property type="entry name" value="Anticodon-bd"/>
</dbReference>
<dbReference type="PANTHER" id="PTHR10745:SF0">
    <property type="entry name" value="GLYCINE--TRNA LIGASE"/>
    <property type="match status" value="1"/>
</dbReference>
<dbReference type="EC" id="6.1.1.14" evidence="5"/>
<evidence type="ECO:0000256" key="4">
    <source>
        <dbReference type="ARBA" id="ARBA00011738"/>
    </source>
</evidence>
<evidence type="ECO:0000256" key="12">
    <source>
        <dbReference type="ARBA" id="ARBA00022917"/>
    </source>
</evidence>
<evidence type="ECO:0000256" key="5">
    <source>
        <dbReference type="ARBA" id="ARBA00012829"/>
    </source>
</evidence>
<reference evidence="20" key="2">
    <citation type="submission" date="2014-03" db="EMBL/GenBank/DDBJ databases">
        <title>The whipworm genome and dual-species transcriptomics of an intimate host-pathogen interaction.</title>
        <authorList>
            <person name="Foth B.J."/>
            <person name="Tsai I.J."/>
            <person name="Reid A.J."/>
            <person name="Bancroft A.J."/>
            <person name="Nichol S."/>
            <person name="Tracey A."/>
            <person name="Holroyd N."/>
            <person name="Cotton J.A."/>
            <person name="Stanley E.J."/>
            <person name="Zarowiecki M."/>
            <person name="Liu J.Z."/>
            <person name="Huckvale T."/>
            <person name="Cooper P.J."/>
            <person name="Grencis R.K."/>
            <person name="Berriman M."/>
        </authorList>
    </citation>
    <scope>NUCLEOTIDE SEQUENCE [LARGE SCALE GENOMIC DNA]</scope>
</reference>
<dbReference type="Gene3D" id="3.30.930.10">
    <property type="entry name" value="Bira Bifunctional Protein, Domain 2"/>
    <property type="match status" value="1"/>
</dbReference>
<dbReference type="GO" id="GO:0004820">
    <property type="term" value="F:glycine-tRNA ligase activity"/>
    <property type="evidence" value="ECO:0007669"/>
    <property type="project" value="UniProtKB-EC"/>
</dbReference>
<dbReference type="Gene3D" id="3.30.720.200">
    <property type="match status" value="1"/>
</dbReference>
<evidence type="ECO:0000256" key="7">
    <source>
        <dbReference type="ARBA" id="ARBA00022490"/>
    </source>
</evidence>
<dbReference type="FunFam" id="3.30.40.230:FF:000001">
    <property type="entry name" value="Glycine--tRNA ligase"/>
    <property type="match status" value="1"/>
</dbReference>
<comment type="subunit">
    <text evidence="4">Homodimer.</text>
</comment>
<keyword evidence="8" id="KW-0436">Ligase</keyword>
<comment type="subcellular location">
    <subcellularLocation>
        <location evidence="1">Cell projection</location>
        <location evidence="1">Axon</location>
    </subcellularLocation>
    <subcellularLocation>
        <location evidence="2">Cytoplasm</location>
    </subcellularLocation>
</comment>
<keyword evidence="12" id="KW-0648">Protein biosynthesis</keyword>
<dbReference type="GO" id="GO:0016740">
    <property type="term" value="F:transferase activity"/>
    <property type="evidence" value="ECO:0007669"/>
    <property type="project" value="UniProtKB-KW"/>
</dbReference>
<evidence type="ECO:0000256" key="17">
    <source>
        <dbReference type="ARBA" id="ARBA00049523"/>
    </source>
</evidence>
<evidence type="ECO:0000256" key="1">
    <source>
        <dbReference type="ARBA" id="ARBA00004489"/>
    </source>
</evidence>
<gene>
    <name evidence="20" type="ORF">TTRE_0000465901</name>
</gene>
<evidence type="ECO:0000256" key="6">
    <source>
        <dbReference type="ARBA" id="ARBA00019404"/>
    </source>
</evidence>
<keyword evidence="21" id="KW-1185">Reference proteome</keyword>
<dbReference type="GO" id="GO:0005739">
    <property type="term" value="C:mitochondrion"/>
    <property type="evidence" value="ECO:0007669"/>
    <property type="project" value="TreeGrafter"/>
</dbReference>
<evidence type="ECO:0000256" key="3">
    <source>
        <dbReference type="ARBA" id="ARBA00008226"/>
    </source>
</evidence>
<dbReference type="NCBIfam" id="NF003211">
    <property type="entry name" value="PRK04173.1"/>
    <property type="match status" value="1"/>
</dbReference>
<evidence type="ECO:0000256" key="10">
    <source>
        <dbReference type="ARBA" id="ARBA00022741"/>
    </source>
</evidence>
<dbReference type="PANTHER" id="PTHR10745">
    <property type="entry name" value="GLYCYL-TRNA SYNTHETASE/DNA POLYMERASE SUBUNIT GAMMA-2"/>
    <property type="match status" value="1"/>
</dbReference>
<dbReference type="NCBIfam" id="TIGR00389">
    <property type="entry name" value="glyS_dimeric"/>
    <property type="match status" value="1"/>
</dbReference>
<dbReference type="SUPFAM" id="SSF55681">
    <property type="entry name" value="Class II aaRS and biotin synthetases"/>
    <property type="match status" value="1"/>
</dbReference>
<evidence type="ECO:0000256" key="15">
    <source>
        <dbReference type="ARBA" id="ARBA00030057"/>
    </source>
</evidence>
<evidence type="ECO:0000259" key="19">
    <source>
        <dbReference type="PROSITE" id="PS50862"/>
    </source>
</evidence>
<evidence type="ECO:0000256" key="14">
    <source>
        <dbReference type="ARBA" id="ARBA00023273"/>
    </source>
</evidence>
<dbReference type="Gene3D" id="3.30.40.230">
    <property type="match status" value="1"/>
</dbReference>
<keyword evidence="9" id="KW-0808">Transferase</keyword>
<keyword evidence="13 20" id="KW-0030">Aminoacyl-tRNA synthetase</keyword>
<evidence type="ECO:0000256" key="2">
    <source>
        <dbReference type="ARBA" id="ARBA00004496"/>
    </source>
</evidence>
<comment type="catalytic activity">
    <reaction evidence="16">
        <text>2 ATP + H(+) = P(1),P(4)-bis(5'-adenosyl) tetraphosphate + diphosphate</text>
        <dbReference type="Rhea" id="RHEA:34935"/>
        <dbReference type="ChEBI" id="CHEBI:15378"/>
        <dbReference type="ChEBI" id="CHEBI:30616"/>
        <dbReference type="ChEBI" id="CHEBI:33019"/>
        <dbReference type="ChEBI" id="CHEBI:58141"/>
    </reaction>
    <physiologicalReaction direction="left-to-right" evidence="16">
        <dbReference type="Rhea" id="RHEA:34936"/>
    </physiologicalReaction>
</comment>
<keyword evidence="7" id="KW-0963">Cytoplasm</keyword>
<evidence type="ECO:0000256" key="16">
    <source>
        <dbReference type="ARBA" id="ARBA00048436"/>
    </source>
</evidence>